<evidence type="ECO:0000313" key="1">
    <source>
        <dbReference type="EMBL" id="QSE94186.1"/>
    </source>
</evidence>
<dbReference type="RefSeq" id="WP_206010618.1">
    <property type="nucleotide sequence ID" value="NZ_CP070619.1"/>
</dbReference>
<sequence length="538" mass="60302">MPWAGPLFDGHVCSVGYEVLDWIHEYECHGVGDIQGDPIDLDDEIREHIIECYRIDPITGRRVYNEAVLSRPKGRAKSEIAGQIVVAEAFAPVRFDGWNADGQPVARPVRSPLIKCLATEESQAGNTFSNVAFIAGEWGQDTHPDIYGGVGGVRRYQSASAIYLPQGGEIRACTSGAASKDGGLETHIVADETHLYVLQELRDMYSTTARNMGKRKDADPWLHQTSTAYRPGENSVFETTLTLWRKGELPEAVFVNHREATGKIDLNDKARTLRQLEEVYGDASAWIDMERKYRDMRDPRICADDETAARYFLNRPMSSKDAWIADDVVKRQVQSGQVTGASGFHKLEPGTHVALGFDGSLNDDSTVLFGCRMSDGFLFPIGIWEKPQGNAGNFWEVPRSDVLAKIREAFGRYRVSRLYADPHEWRSDIDKLAEEFPERALPWATTRDIAMHSALDRLRTDLINKTAFHSGDKLMMEHFSNAYVRNKGIYRLVRKENPKSDRKIDSVVGASLAYEARADAIAAGWTAEGPDNRMFCFS</sequence>
<proteinExistence type="predicted"/>
<keyword evidence="2" id="KW-1185">Reference proteome</keyword>
<accession>A0A974WAG1</accession>
<gene>
    <name evidence="1" type="ORF">JWS13_39105</name>
</gene>
<reference evidence="1 2" key="1">
    <citation type="journal article" date="2021" name="Microbiol. Resour. Announc.">
        <title>Complete Genome Sequences of Two Rhodococcus sp. Strains with Large and Linear Chromosomes, Isolated from Apple Rhizosphere.</title>
        <authorList>
            <person name="Benning S."/>
            <person name="Brugnone N."/>
            <person name="Siani R."/>
            <person name="Kublik S."/>
            <person name="Schloter M."/>
            <person name="Rad V."/>
        </authorList>
    </citation>
    <scope>NUCLEOTIDE SEQUENCE [LARGE SCALE GENOMIC DNA]</scope>
    <source>
        <strain evidence="1 2">R79</strain>
    </source>
</reference>
<organism evidence="1 2">
    <name type="scientific">Rhodococcus pseudokoreensis</name>
    <dbReference type="NCBI Taxonomy" id="2811421"/>
    <lineage>
        <taxon>Bacteria</taxon>
        <taxon>Bacillati</taxon>
        <taxon>Actinomycetota</taxon>
        <taxon>Actinomycetes</taxon>
        <taxon>Mycobacteriales</taxon>
        <taxon>Nocardiaceae</taxon>
        <taxon>Rhodococcus</taxon>
    </lineage>
</organism>
<evidence type="ECO:0008006" key="3">
    <source>
        <dbReference type="Google" id="ProtNLM"/>
    </source>
</evidence>
<reference evidence="1 2" key="2">
    <citation type="journal article" date="2022" name="Arch. Microbiol.">
        <title>Rhodococcus pseudokoreensis sp. nov. isolated from the rhizosphere of young M26 apple rootstocks.</title>
        <authorList>
            <person name="Kampfer P."/>
            <person name="Glaeser S.P."/>
            <person name="Blom J."/>
            <person name="Wolf J."/>
            <person name="Benning S."/>
            <person name="Schloter M."/>
            <person name="Neumann-Schaal M."/>
        </authorList>
    </citation>
    <scope>NUCLEOTIDE SEQUENCE [LARGE SCALE GENOMIC DNA]</scope>
    <source>
        <strain evidence="1 2">R79</strain>
    </source>
</reference>
<dbReference type="EMBL" id="CP070619">
    <property type="protein sequence ID" value="QSE94186.1"/>
    <property type="molecule type" value="Genomic_DNA"/>
</dbReference>
<name>A0A974WAG1_9NOCA</name>
<dbReference type="Proteomes" id="UP000662986">
    <property type="component" value="Chromosome"/>
</dbReference>
<protein>
    <recommendedName>
        <fullName evidence="3">Phage terminase-like protein, large subunit, contains N-terminal HTH domain</fullName>
    </recommendedName>
</protein>
<evidence type="ECO:0000313" key="2">
    <source>
        <dbReference type="Proteomes" id="UP000662986"/>
    </source>
</evidence>